<dbReference type="EMBL" id="LSBJ02000007">
    <property type="protein sequence ID" value="OAQ62414.1"/>
    <property type="molecule type" value="Genomic_DNA"/>
</dbReference>
<proteinExistence type="predicted"/>
<dbReference type="Proteomes" id="UP000078397">
    <property type="component" value="Unassembled WGS sequence"/>
</dbReference>
<keyword evidence="1" id="KW-1133">Transmembrane helix</keyword>
<dbReference type="AlphaFoldDB" id="A0A179FAC2"/>
<comment type="caution">
    <text evidence="2">The sequence shown here is derived from an EMBL/GenBank/DDBJ whole genome shotgun (WGS) entry which is preliminary data.</text>
</comment>
<accession>A0A179FAC2</accession>
<organism evidence="2 3">
    <name type="scientific">Pochonia chlamydosporia 170</name>
    <dbReference type="NCBI Taxonomy" id="1380566"/>
    <lineage>
        <taxon>Eukaryota</taxon>
        <taxon>Fungi</taxon>
        <taxon>Dikarya</taxon>
        <taxon>Ascomycota</taxon>
        <taxon>Pezizomycotina</taxon>
        <taxon>Sordariomycetes</taxon>
        <taxon>Hypocreomycetidae</taxon>
        <taxon>Hypocreales</taxon>
        <taxon>Clavicipitaceae</taxon>
        <taxon>Pochonia</taxon>
    </lineage>
</organism>
<feature type="transmembrane region" description="Helical" evidence="1">
    <location>
        <begin position="7"/>
        <end position="29"/>
    </location>
</feature>
<keyword evidence="3" id="KW-1185">Reference proteome</keyword>
<name>A0A179FAC2_METCM</name>
<dbReference type="KEGG" id="pchm:VFPPC_16654"/>
<gene>
    <name evidence="2" type="ORF">VFPPC_16654</name>
</gene>
<dbReference type="RefSeq" id="XP_018140118.1">
    <property type="nucleotide sequence ID" value="XM_018294407.1"/>
</dbReference>
<keyword evidence="1" id="KW-0812">Transmembrane</keyword>
<keyword evidence="1" id="KW-0472">Membrane</keyword>
<sequence>MFQIHCPAWPITFIELLGFCPFLCFTVWLSCRRCYETPATPICLGHFVGSGLHWHATNALGFGYLPFNVPRLIAWLAFHNKCLFDANITRYHWRILRD</sequence>
<evidence type="ECO:0000256" key="1">
    <source>
        <dbReference type="SAM" id="Phobius"/>
    </source>
</evidence>
<protein>
    <submittedName>
        <fullName evidence="2">Uncharacterized protein</fullName>
    </submittedName>
</protein>
<reference evidence="2 3" key="1">
    <citation type="journal article" date="2016" name="PLoS Pathog.">
        <title>Biosynthesis of antibiotic leucinostatins in bio-control fungus Purpureocillium lilacinum and their inhibition on phytophthora revealed by genome mining.</title>
        <authorList>
            <person name="Wang G."/>
            <person name="Liu Z."/>
            <person name="Lin R."/>
            <person name="Li E."/>
            <person name="Mao Z."/>
            <person name="Ling J."/>
            <person name="Yang Y."/>
            <person name="Yin W.B."/>
            <person name="Xie B."/>
        </authorList>
    </citation>
    <scope>NUCLEOTIDE SEQUENCE [LARGE SCALE GENOMIC DNA]</scope>
    <source>
        <strain evidence="2">170</strain>
    </source>
</reference>
<evidence type="ECO:0000313" key="3">
    <source>
        <dbReference type="Proteomes" id="UP000078397"/>
    </source>
</evidence>
<evidence type="ECO:0000313" key="2">
    <source>
        <dbReference type="EMBL" id="OAQ62414.1"/>
    </source>
</evidence>
<dbReference type="GeneID" id="28858401"/>